<keyword evidence="2" id="KW-1185">Reference proteome</keyword>
<reference evidence="1" key="1">
    <citation type="submission" date="2023-04" db="EMBL/GenBank/DDBJ databases">
        <title>Draft Genome sequencing of Naganishia species isolated from polar environments using Oxford Nanopore Technology.</title>
        <authorList>
            <person name="Leo P."/>
            <person name="Venkateswaran K."/>
        </authorList>
    </citation>
    <scope>NUCLEOTIDE SEQUENCE</scope>
    <source>
        <strain evidence="1">DBVPG 5303</strain>
    </source>
</reference>
<sequence>MWGFKSSGSANPLPSSTNSPGPQSPSATHGKLGVPGQKQGTLDVSPNKDEEDDDEEELLDGRGEETYFGFENFGNTCYANSVLQVLYHCEPFRQFLEAYPNITLPTIPIGPSPLELVDLNRKHAQELAEAENAERNGNGASGNGKDADSKDNGLSSTPSSKNRWSMAMRTRSMSNSVPPSTPGPGSMPKLQTNMGTLNERTSFFGSPPTSPIGPKGTSKAQQAKADPTAQPLPVTNDPNAPVPSFLSTIQSLFQYISTSDSHPPPPPKPETAPPPGTGTSGGSTLINPHKPNQQTVRGGGPHGAGTLGKGVARPEELVKTTKRENEMFRGAQHQDAHEFLMWCLNQVTADVEQLETRMEKDPELAGKFALDGGFKKKRPKGKTFVQSLFEGTMTNEMKCLTCETVTSRDEAFLDLSLDIEQNSSISSCLRQFSASEMLNGKNKFSCETCCGLQEAERSVKIKRAPNILALHLKRFKYIWSDGAVGMRKLSYRINFGRDLKLFNMSEDSETPDRLYELIAVLVHIGGGTNQGHYVAAVKAKGQWMLCDDENVEPIQEADLVRYFGEYQAGAGYVLFYQAADIDLVSLGLPPPSPPVNVAVPVEEPAPVQVRAVPPSPMSVELNPLSPTFSQMGPIGEMDPMDTAMSPQARVHAALADYRSSDYRVATPEPMTPPMQSPALDNDRNGRPRTSSSASALAPGAIRIGAERVRSSSPPQGSIGGFTPARQSSVSSASKSSKPGNWLSRRATSRDNEGDSNRQTSDSLSASRPSTAMTESSAVSSRQTSVPAPNGAALLDPRQANVASTSSTGLGLSVSKSPNGNSRNGSVQQPVARPRSHTQETSASGLTAPSANSYESSNGSVLQQRSPSAAAPELSYQPALSAPTPSRLPASSPGNKAPSNSPFGSLGLGKKKEEKPRTPSGSSGVLKRSLSGVSMSMKPMLSRSNTSNTLKSMMGMGGKKKEDALLESVSERR</sequence>
<accession>A0ACC2XWZ5</accession>
<evidence type="ECO:0000313" key="1">
    <source>
        <dbReference type="EMBL" id="KAJ9127571.1"/>
    </source>
</evidence>
<organism evidence="1 2">
    <name type="scientific">Naganishia onofrii</name>
    <dbReference type="NCBI Taxonomy" id="1851511"/>
    <lineage>
        <taxon>Eukaryota</taxon>
        <taxon>Fungi</taxon>
        <taxon>Dikarya</taxon>
        <taxon>Basidiomycota</taxon>
        <taxon>Agaricomycotina</taxon>
        <taxon>Tremellomycetes</taxon>
        <taxon>Filobasidiales</taxon>
        <taxon>Filobasidiaceae</taxon>
        <taxon>Naganishia</taxon>
    </lineage>
</organism>
<dbReference type="Proteomes" id="UP001234202">
    <property type="component" value="Unassembled WGS sequence"/>
</dbReference>
<protein>
    <submittedName>
        <fullName evidence="1">Uncharacterized protein</fullName>
    </submittedName>
</protein>
<evidence type="ECO:0000313" key="2">
    <source>
        <dbReference type="Proteomes" id="UP001234202"/>
    </source>
</evidence>
<gene>
    <name evidence="1" type="ORF">QFC24_000980</name>
</gene>
<dbReference type="EMBL" id="JASBWV010000002">
    <property type="protein sequence ID" value="KAJ9127571.1"/>
    <property type="molecule type" value="Genomic_DNA"/>
</dbReference>
<comment type="caution">
    <text evidence="1">The sequence shown here is derived from an EMBL/GenBank/DDBJ whole genome shotgun (WGS) entry which is preliminary data.</text>
</comment>
<name>A0ACC2XWZ5_9TREE</name>
<proteinExistence type="predicted"/>